<dbReference type="EMBL" id="CAJNOI010007017">
    <property type="protein sequence ID" value="CAF1584501.1"/>
    <property type="molecule type" value="Genomic_DNA"/>
</dbReference>
<dbReference type="OrthoDB" id="10131340at2759"/>
<dbReference type="EMBL" id="CAJNOM010007447">
    <property type="protein sequence ID" value="CAF1675531.1"/>
    <property type="molecule type" value="Genomic_DNA"/>
</dbReference>
<name>A0A815ZMV6_9BILA</name>
<keyword evidence="3" id="KW-1185">Reference proteome</keyword>
<evidence type="ECO:0000313" key="1">
    <source>
        <dbReference type="EMBL" id="CAF1584501.1"/>
    </source>
</evidence>
<organism evidence="1 4">
    <name type="scientific">Adineta steineri</name>
    <dbReference type="NCBI Taxonomy" id="433720"/>
    <lineage>
        <taxon>Eukaryota</taxon>
        <taxon>Metazoa</taxon>
        <taxon>Spiralia</taxon>
        <taxon>Gnathifera</taxon>
        <taxon>Rotifera</taxon>
        <taxon>Eurotatoria</taxon>
        <taxon>Bdelloidea</taxon>
        <taxon>Adinetida</taxon>
        <taxon>Adinetidae</taxon>
        <taxon>Adineta</taxon>
    </lineage>
</organism>
<gene>
    <name evidence="1" type="ORF">BJG266_LOCUS49033</name>
    <name evidence="2" type="ORF">QVE165_LOCUS66113</name>
</gene>
<evidence type="ECO:0000313" key="2">
    <source>
        <dbReference type="EMBL" id="CAF1675531.1"/>
    </source>
</evidence>
<dbReference type="AlphaFoldDB" id="A0A815ZMV6"/>
<dbReference type="Proteomes" id="UP000663832">
    <property type="component" value="Unassembled WGS sequence"/>
</dbReference>
<reference evidence="1" key="1">
    <citation type="submission" date="2021-02" db="EMBL/GenBank/DDBJ databases">
        <authorList>
            <person name="Nowell W R."/>
        </authorList>
    </citation>
    <scope>NUCLEOTIDE SEQUENCE</scope>
</reference>
<comment type="caution">
    <text evidence="1">The sequence shown here is derived from an EMBL/GenBank/DDBJ whole genome shotgun (WGS) entry which is preliminary data.</text>
</comment>
<protein>
    <submittedName>
        <fullName evidence="1">Uncharacterized protein</fullName>
    </submittedName>
</protein>
<proteinExistence type="predicted"/>
<evidence type="ECO:0000313" key="3">
    <source>
        <dbReference type="Proteomes" id="UP000663832"/>
    </source>
</evidence>
<dbReference type="Proteomes" id="UP000663877">
    <property type="component" value="Unassembled WGS sequence"/>
</dbReference>
<sequence>NQTLELAQIPRYWAINPTNNMTMEWHDPQEFGCDLQLMTSCRDTPPIQTMSQETCLGQILGSLPLSICETIVLPPAKFFFRPLRDNLYVTSSSEPLHCLNIPETEYSIIRQQTLNMNEELVLSPVALVNVTPGYTIACPKFTLVGRAIPSSAPSLSMISNQNLVYQLLTDPSLTAIKSIHIETWSPLPTPLTALHYNSMPIQTKSNVFKQQQWQGHGSCYQQHLQPLMSLECDPSFHQNYRTMPYPVPLMSLQPHCYHSPSSDSINTQTNLYSKRIFNRFHNNSKHHRQINRHKYFKSHSKSKFNLKLIHNINTNPRITATIQNEMKEPEEYEIPSVVDESPLDIDDIIHTDMIELT</sequence>
<feature type="non-terminal residue" evidence="1">
    <location>
        <position position="1"/>
    </location>
</feature>
<accession>A0A815ZMV6</accession>
<evidence type="ECO:0000313" key="4">
    <source>
        <dbReference type="Proteomes" id="UP000663877"/>
    </source>
</evidence>